<accession>A0A380MU75</accession>
<dbReference type="SUPFAM" id="SSF53335">
    <property type="entry name" value="S-adenosyl-L-methionine-dependent methyltransferases"/>
    <property type="match status" value="1"/>
</dbReference>
<feature type="compositionally biased region" description="Pro residues" evidence="4">
    <location>
        <begin position="17"/>
        <end position="26"/>
    </location>
</feature>
<feature type="domain" description="Methyltransferase" evidence="5">
    <location>
        <begin position="129"/>
        <end position="210"/>
    </location>
</feature>
<dbReference type="GO" id="GO:0008276">
    <property type="term" value="F:protein methyltransferase activity"/>
    <property type="evidence" value="ECO:0007669"/>
    <property type="project" value="InterPro"/>
</dbReference>
<reference evidence="6 7" key="1">
    <citation type="submission" date="2018-06" db="EMBL/GenBank/DDBJ databases">
        <authorList>
            <consortium name="Pathogen Informatics"/>
            <person name="Doyle S."/>
        </authorList>
    </citation>
    <scope>NUCLEOTIDE SEQUENCE [LARGE SCALE GENOMIC DNA]</scope>
    <source>
        <strain evidence="6 7">NCTC7807</strain>
    </source>
</reference>
<keyword evidence="1 6" id="KW-0489">Methyltransferase</keyword>
<dbReference type="InterPro" id="IPR050320">
    <property type="entry name" value="N5-glutamine_MTase"/>
</dbReference>
<dbReference type="InterPro" id="IPR041698">
    <property type="entry name" value="Methyltransf_25"/>
</dbReference>
<dbReference type="InterPro" id="IPR004556">
    <property type="entry name" value="HemK-like"/>
</dbReference>
<organism evidence="6 7">
    <name type="scientific">Streptomyces griseus</name>
    <dbReference type="NCBI Taxonomy" id="1911"/>
    <lineage>
        <taxon>Bacteria</taxon>
        <taxon>Bacillati</taxon>
        <taxon>Actinomycetota</taxon>
        <taxon>Actinomycetes</taxon>
        <taxon>Kitasatosporales</taxon>
        <taxon>Streptomycetaceae</taxon>
        <taxon>Streptomyces</taxon>
    </lineage>
</organism>
<dbReference type="PANTHER" id="PTHR18895:SF74">
    <property type="entry name" value="MTRF1L RELEASE FACTOR GLUTAMINE METHYLTRANSFERASE"/>
    <property type="match status" value="1"/>
</dbReference>
<dbReference type="GeneID" id="95068232"/>
<dbReference type="RefSeq" id="WP_100455082.1">
    <property type="nucleotide sequence ID" value="NZ_UHID01000001.1"/>
</dbReference>
<dbReference type="Proteomes" id="UP000254150">
    <property type="component" value="Unassembled WGS sequence"/>
</dbReference>
<evidence type="ECO:0000256" key="1">
    <source>
        <dbReference type="ARBA" id="ARBA00022603"/>
    </source>
</evidence>
<keyword evidence="2 6" id="KW-0808">Transferase</keyword>
<evidence type="ECO:0000313" key="6">
    <source>
        <dbReference type="EMBL" id="SUO95812.1"/>
    </source>
</evidence>
<dbReference type="InterPro" id="IPR022446">
    <property type="entry name" value="MeTrfrase_put"/>
</dbReference>
<evidence type="ECO:0000259" key="5">
    <source>
        <dbReference type="Pfam" id="PF13649"/>
    </source>
</evidence>
<sequence>MSSSRSTSPPSGAPAGPGTPAPPAPLPRAAVAAATVRLRAAGCVFAEEEAALLAEAAASGEGEGLTALDRLVARRAAGHPLEHVVGWADFAGLRIAVGPGVFVPRRRTEFLLALARDLLALAPDPVPVVVDLCCGSGAAAAALAASGRATEVHAADIDPVAVAWARHNLGGTGAVHEGDLYAALPATLRGRVAVLVANVPYVPTADLPLLPAEARTHEPLVALDGGGDGLAVLRRVAAGAAGWLARGGTLLVETTGRQAGAAREVLGAAGLAPALHHDEDRAATVLTGTRPA</sequence>
<protein>
    <submittedName>
        <fullName evidence="6">Modification methylase, HemK family</fullName>
        <ecNumber evidence="6">2.1.1.-</ecNumber>
    </submittedName>
</protein>
<dbReference type="InterPro" id="IPR029063">
    <property type="entry name" value="SAM-dependent_MTases_sf"/>
</dbReference>
<evidence type="ECO:0000313" key="7">
    <source>
        <dbReference type="Proteomes" id="UP000254150"/>
    </source>
</evidence>
<dbReference type="Pfam" id="PF13649">
    <property type="entry name" value="Methyltransf_25"/>
    <property type="match status" value="1"/>
</dbReference>
<dbReference type="NCBIfam" id="TIGR03704">
    <property type="entry name" value="PrmC_rel_meth"/>
    <property type="match status" value="1"/>
</dbReference>
<dbReference type="EMBL" id="UHID01000001">
    <property type="protein sequence ID" value="SUO95812.1"/>
    <property type="molecule type" value="Genomic_DNA"/>
</dbReference>
<evidence type="ECO:0000256" key="3">
    <source>
        <dbReference type="ARBA" id="ARBA00022691"/>
    </source>
</evidence>
<feature type="region of interest" description="Disordered" evidence="4">
    <location>
        <begin position="1"/>
        <end position="26"/>
    </location>
</feature>
<evidence type="ECO:0000256" key="2">
    <source>
        <dbReference type="ARBA" id="ARBA00022679"/>
    </source>
</evidence>
<gene>
    <name evidence="6" type="primary">prmB</name>
    <name evidence="6" type="ORF">NCTC7807_01439</name>
</gene>
<name>A0A380MU75_STRGR</name>
<proteinExistence type="predicted"/>
<feature type="compositionally biased region" description="Low complexity" evidence="4">
    <location>
        <begin position="1"/>
        <end position="16"/>
    </location>
</feature>
<dbReference type="NCBIfam" id="TIGR00536">
    <property type="entry name" value="hemK_fam"/>
    <property type="match status" value="1"/>
</dbReference>
<dbReference type="GO" id="GO:0032259">
    <property type="term" value="P:methylation"/>
    <property type="evidence" value="ECO:0007669"/>
    <property type="project" value="UniProtKB-KW"/>
</dbReference>
<dbReference type="Gene3D" id="1.10.8.10">
    <property type="entry name" value="DNA helicase RuvA subunit, C-terminal domain"/>
    <property type="match status" value="1"/>
</dbReference>
<dbReference type="Gene3D" id="3.40.50.150">
    <property type="entry name" value="Vaccinia Virus protein VP39"/>
    <property type="match status" value="1"/>
</dbReference>
<dbReference type="PANTHER" id="PTHR18895">
    <property type="entry name" value="HEMK METHYLTRANSFERASE"/>
    <property type="match status" value="1"/>
</dbReference>
<evidence type="ECO:0000256" key="4">
    <source>
        <dbReference type="SAM" id="MobiDB-lite"/>
    </source>
</evidence>
<dbReference type="EC" id="2.1.1.-" evidence="6"/>
<dbReference type="AlphaFoldDB" id="A0A380MU75"/>
<keyword evidence="3" id="KW-0949">S-adenosyl-L-methionine</keyword>